<dbReference type="RefSeq" id="WP_377582192.1">
    <property type="nucleotide sequence ID" value="NZ_JBHTKA010000008.1"/>
</dbReference>
<dbReference type="InterPro" id="IPR018914">
    <property type="entry name" value="DUF2480"/>
</dbReference>
<proteinExistence type="predicted"/>
<gene>
    <name evidence="1" type="ORF">ACFQ21_20945</name>
</gene>
<name>A0ABW3K8N0_9BACT</name>
<reference evidence="2" key="1">
    <citation type="journal article" date="2019" name="Int. J. Syst. Evol. Microbiol.">
        <title>The Global Catalogue of Microorganisms (GCM) 10K type strain sequencing project: providing services to taxonomists for standard genome sequencing and annotation.</title>
        <authorList>
            <consortium name="The Broad Institute Genomics Platform"/>
            <consortium name="The Broad Institute Genome Sequencing Center for Infectious Disease"/>
            <person name="Wu L."/>
            <person name="Ma J."/>
        </authorList>
    </citation>
    <scope>NUCLEOTIDE SEQUENCE [LARGE SCALE GENOMIC DNA]</scope>
    <source>
        <strain evidence="2">CCUG 58938</strain>
    </source>
</reference>
<sequence>MEAQDQIVNKVASSSLITFNLEEYYVQGDRILLDIKDQLYQGLILKEKDFRDFIKTHDWSQYQNKFIAITCSADAIVPTWAYMLLAIALQPFAKKIVFGSLQELETILYHEQLAKIDWSKFNNAKVVVKGCSKVDVPIAVYVEATNRLKPLAASLMFGEPCSTVPLFKKSRAES</sequence>
<organism evidence="1 2">
    <name type="scientific">Ohtaekwangia kribbensis</name>
    <dbReference type="NCBI Taxonomy" id="688913"/>
    <lineage>
        <taxon>Bacteria</taxon>
        <taxon>Pseudomonadati</taxon>
        <taxon>Bacteroidota</taxon>
        <taxon>Cytophagia</taxon>
        <taxon>Cytophagales</taxon>
        <taxon>Fulvivirgaceae</taxon>
        <taxon>Ohtaekwangia</taxon>
    </lineage>
</organism>
<protein>
    <submittedName>
        <fullName evidence="1">DUF2480 family protein</fullName>
    </submittedName>
</protein>
<keyword evidence="2" id="KW-1185">Reference proteome</keyword>
<evidence type="ECO:0000313" key="2">
    <source>
        <dbReference type="Proteomes" id="UP001597112"/>
    </source>
</evidence>
<evidence type="ECO:0000313" key="1">
    <source>
        <dbReference type="EMBL" id="MFD1001805.1"/>
    </source>
</evidence>
<comment type="caution">
    <text evidence="1">The sequence shown here is derived from an EMBL/GenBank/DDBJ whole genome shotgun (WGS) entry which is preliminary data.</text>
</comment>
<dbReference type="EMBL" id="JBHTKA010000008">
    <property type="protein sequence ID" value="MFD1001805.1"/>
    <property type="molecule type" value="Genomic_DNA"/>
</dbReference>
<dbReference type="Pfam" id="PF10652">
    <property type="entry name" value="DUF2480"/>
    <property type="match status" value="1"/>
</dbReference>
<accession>A0ABW3K8N0</accession>
<dbReference type="Proteomes" id="UP001597112">
    <property type="component" value="Unassembled WGS sequence"/>
</dbReference>